<dbReference type="AlphaFoldDB" id="A0A0E0UX76"/>
<evidence type="ECO:0000256" key="4">
    <source>
        <dbReference type="ARBA" id="ARBA00022729"/>
    </source>
</evidence>
<evidence type="ECO:0000256" key="5">
    <source>
        <dbReference type="SAM" id="SignalP"/>
    </source>
</evidence>
<dbReference type="FunFam" id="3.40.50.1980:FF:000017">
    <property type="entry name" value="ABC transporter substrate-binding protein"/>
    <property type="match status" value="1"/>
</dbReference>
<dbReference type="PANTHER" id="PTHR30532">
    <property type="entry name" value="IRON III DICITRATE-BINDING PERIPLASMIC PROTEIN"/>
    <property type="match status" value="1"/>
</dbReference>
<dbReference type="HOGENOM" id="CLU_038034_0_1_9"/>
<feature type="domain" description="Fe/B12 periplasmic-binding" evidence="6">
    <location>
        <begin position="53"/>
        <end position="313"/>
    </location>
</feature>
<dbReference type="CDD" id="cd01138">
    <property type="entry name" value="FeuA"/>
    <property type="match status" value="1"/>
</dbReference>
<organism evidence="7 8">
    <name type="scientific">Listeria monocytogenes serotype 4a (strain M7)</name>
    <dbReference type="NCBI Taxonomy" id="1030009"/>
    <lineage>
        <taxon>Bacteria</taxon>
        <taxon>Bacillati</taxon>
        <taxon>Bacillota</taxon>
        <taxon>Bacilli</taxon>
        <taxon>Bacillales</taxon>
        <taxon>Listeriaceae</taxon>
        <taxon>Listeria</taxon>
    </lineage>
</organism>
<dbReference type="Pfam" id="PF01497">
    <property type="entry name" value="Peripla_BP_2"/>
    <property type="match status" value="1"/>
</dbReference>
<dbReference type="PROSITE" id="PS50983">
    <property type="entry name" value="FE_B12_PBP"/>
    <property type="match status" value="1"/>
</dbReference>
<gene>
    <name evidence="7" type="primary">fecB</name>
    <name evidence="7" type="ordered locus">LMM7_2052</name>
</gene>
<dbReference type="InterPro" id="IPR002491">
    <property type="entry name" value="ABC_transptr_periplasmic_BD"/>
</dbReference>
<dbReference type="KEGG" id="lmq:LMM7_2052"/>
<dbReference type="SUPFAM" id="SSF53807">
    <property type="entry name" value="Helical backbone' metal receptor"/>
    <property type="match status" value="1"/>
</dbReference>
<reference evidence="7 8" key="1">
    <citation type="journal article" date="2011" name="J. Bacteriol.">
        <title>Genome sequence of the nonpathogenic Listeria monocytogenes serovar 4a strain M7.</title>
        <authorList>
            <person name="Chen J."/>
            <person name="Xia Y."/>
            <person name="Cheng C."/>
            <person name="Fang C."/>
            <person name="Shan Y."/>
            <person name="Jin G."/>
            <person name="Fang W."/>
        </authorList>
    </citation>
    <scope>NUCLEOTIDE SEQUENCE [LARGE SCALE GENOMIC DNA]</scope>
    <source>
        <strain evidence="7 8">M7</strain>
    </source>
</reference>
<evidence type="ECO:0000313" key="7">
    <source>
        <dbReference type="EMBL" id="AEH93057.1"/>
    </source>
</evidence>
<evidence type="ECO:0000256" key="1">
    <source>
        <dbReference type="ARBA" id="ARBA00004196"/>
    </source>
</evidence>
<accession>A0A0E0UX76</accession>
<comment type="similarity">
    <text evidence="2">Belongs to the bacterial solute-binding protein 8 family.</text>
</comment>
<feature type="signal peptide" evidence="5">
    <location>
        <begin position="1"/>
        <end position="22"/>
    </location>
</feature>
<name>A0A0E0UX76_LISMM</name>
<dbReference type="PATRIC" id="fig|1030009.3.peg.2041"/>
<evidence type="ECO:0000256" key="3">
    <source>
        <dbReference type="ARBA" id="ARBA00022448"/>
    </source>
</evidence>
<dbReference type="Proteomes" id="UP000000486">
    <property type="component" value="Chromosome"/>
</dbReference>
<feature type="chain" id="PRO_5005431288" evidence="5">
    <location>
        <begin position="23"/>
        <end position="313"/>
    </location>
</feature>
<comment type="subcellular location">
    <subcellularLocation>
        <location evidence="1">Cell envelope</location>
    </subcellularLocation>
</comment>
<proteinExistence type="inferred from homology"/>
<protein>
    <submittedName>
        <fullName evidence="7">Putative iron complex uptake ABC transporter, substrate binding protein</fullName>
    </submittedName>
</protein>
<dbReference type="InterPro" id="IPR051313">
    <property type="entry name" value="Bact_iron-sidero_bind"/>
</dbReference>
<keyword evidence="3" id="KW-0813">Transport</keyword>
<evidence type="ECO:0000256" key="2">
    <source>
        <dbReference type="ARBA" id="ARBA00008814"/>
    </source>
</evidence>
<sequence length="313" mass="34488">MKKGIILLVSMLLIAVVLTACGDNKSAGNEEVEMRTYTMANGKKVEIPAHPKRIVASEYLGNIVLLGMKPVGARAKQMENPFLEGRVDGIADIGDPVSAEKVAELKPDLIIVSKEDEFEAMSKIAPTVLIPYATSKNVEEDVRQIADLVGEKKAGEAWLDKFHQKAKESRAKLADKLDPNETVGIYEVQDKDFYVMGQNMGRGGQAIYNALQLKAPAKIQKDVLDGQDWQKISLEVLPEFAADRMFVTSTSSGSAKDGEKTLKDLTNSPIWKNLPTFKAGNVYQMDFDTMFYYDPLAVEGQLDIIVEKLLASN</sequence>
<dbReference type="EMBL" id="CP002816">
    <property type="protein sequence ID" value="AEH93057.1"/>
    <property type="molecule type" value="Genomic_DNA"/>
</dbReference>
<dbReference type="GO" id="GO:0030288">
    <property type="term" value="C:outer membrane-bounded periplasmic space"/>
    <property type="evidence" value="ECO:0007669"/>
    <property type="project" value="TreeGrafter"/>
</dbReference>
<keyword evidence="4 5" id="KW-0732">Signal</keyword>
<dbReference type="RefSeq" id="WP_012581048.1">
    <property type="nucleotide sequence ID" value="NC_017537.1"/>
</dbReference>
<evidence type="ECO:0000313" key="8">
    <source>
        <dbReference type="Proteomes" id="UP000000486"/>
    </source>
</evidence>
<dbReference type="PROSITE" id="PS51257">
    <property type="entry name" value="PROKAR_LIPOPROTEIN"/>
    <property type="match status" value="1"/>
</dbReference>
<dbReference type="GO" id="GO:1901678">
    <property type="term" value="P:iron coordination entity transport"/>
    <property type="evidence" value="ECO:0007669"/>
    <property type="project" value="UniProtKB-ARBA"/>
</dbReference>
<dbReference type="PANTHER" id="PTHR30532:SF26">
    <property type="entry name" value="IRON(3+)-HYDROXAMATE-BINDING PROTEIN FHUD"/>
    <property type="match status" value="1"/>
</dbReference>
<dbReference type="Gene3D" id="3.40.50.1980">
    <property type="entry name" value="Nitrogenase molybdenum iron protein domain"/>
    <property type="match status" value="2"/>
</dbReference>
<evidence type="ECO:0000259" key="6">
    <source>
        <dbReference type="PROSITE" id="PS50983"/>
    </source>
</evidence>